<sequence length="581" mass="64217">MSKMTASRALVKVLESWDVDHLYGITAGSLNNLLNALDEEKDNIKYVQVRHEEVGAMAASADHKYTGKIGVSFGSAGPGATHMFNGLYDAKEDNTPMLALVGQVPQPMMNTRFFQEMDELPMFADVSVYNRQASTAKQIPKIIDEAIRTAYQKKGPAVVILPNDLLGTEIDYEPIKTANVSSSIKTVHPKQADVDEAVKMIKKAKHPVLWYGRGAKGARDEIVKVSDRFSMPVLSTAPATGIMPNDNLSYMGARGRLGSKPGFEVSQAADLIIMLGNDFPFARFMPQDKQIIQVNNNLADLGRQYQANLTIHGDAKEFLEMLIDSGVKLPKSDFLKAARLDRENWLKWLDSIATDYDEGLRAETVLKAVADHSKSDAVYGLDVGNNTMHSIRQLPLNQEQKFAMSPWFGTMGFGLPASISAKLSYPDRQVWSISGDGGFAMVMQDLLTQAKYNLPVINVVLSNDRFGYIEHEDAQSDISDYGTKLYEADFAQVADGLGGHGFKVSGQDELDAAMEEVDRMQAEGNTKPIVIDAKIKAFDPIDTSFVPLDPEQFDQKTIDDYKKRYNVYGQPALSEIMKSLK</sequence>
<dbReference type="InterPro" id="IPR047212">
    <property type="entry name" value="TPP_POXB-like"/>
</dbReference>
<keyword evidence="8" id="KW-0560">Oxidoreductase</keyword>
<dbReference type="GO" id="GO:0000287">
    <property type="term" value="F:magnesium ion binding"/>
    <property type="evidence" value="ECO:0007669"/>
    <property type="project" value="InterPro"/>
</dbReference>
<evidence type="ECO:0000256" key="1">
    <source>
        <dbReference type="ARBA" id="ARBA00007812"/>
    </source>
</evidence>
<gene>
    <name evidence="8" type="ORF">LfDm3_1256</name>
</gene>
<dbReference type="InterPro" id="IPR047211">
    <property type="entry name" value="POXB-like"/>
</dbReference>
<comment type="similarity">
    <text evidence="1 4">Belongs to the TPP enzyme family.</text>
</comment>
<dbReference type="Pfam" id="PF02775">
    <property type="entry name" value="TPP_enzyme_C"/>
    <property type="match status" value="1"/>
</dbReference>
<dbReference type="CDD" id="cd07039">
    <property type="entry name" value="TPP_PYR_POX"/>
    <property type="match status" value="1"/>
</dbReference>
<feature type="domain" description="Thiamine pyrophosphate enzyme TPP-binding" evidence="6">
    <location>
        <begin position="382"/>
        <end position="532"/>
    </location>
</feature>
<dbReference type="SUPFAM" id="SSF52467">
    <property type="entry name" value="DHS-like NAD/FAD-binding domain"/>
    <property type="match status" value="1"/>
</dbReference>
<dbReference type="InterPro" id="IPR014092">
    <property type="entry name" value="Pyruvate_oxidase"/>
</dbReference>
<evidence type="ECO:0000256" key="2">
    <source>
        <dbReference type="ARBA" id="ARBA00023052"/>
    </source>
</evidence>
<dbReference type="Pfam" id="PF02776">
    <property type="entry name" value="TPP_enzyme_N"/>
    <property type="match status" value="1"/>
</dbReference>
<keyword evidence="2 4" id="KW-0786">Thiamine pyrophosphate</keyword>
<dbReference type="InterPro" id="IPR012001">
    <property type="entry name" value="Thiamin_PyroP_enz_TPP-bd_dom"/>
</dbReference>
<dbReference type="InterPro" id="IPR029035">
    <property type="entry name" value="DHS-like_NAD/FAD-binding_dom"/>
</dbReference>
<dbReference type="CDD" id="cd02014">
    <property type="entry name" value="TPP_POX"/>
    <property type="match status" value="1"/>
</dbReference>
<evidence type="ECO:0000259" key="7">
    <source>
        <dbReference type="Pfam" id="PF02776"/>
    </source>
</evidence>
<dbReference type="PANTHER" id="PTHR42981">
    <property type="entry name" value="PYRUVATE DEHYDROGENASE [UBIQUINONE]"/>
    <property type="match status" value="1"/>
</dbReference>
<evidence type="ECO:0000259" key="6">
    <source>
        <dbReference type="Pfam" id="PF02775"/>
    </source>
</evidence>
<feature type="domain" description="Thiamine pyrophosphate enzyme central" evidence="5">
    <location>
        <begin position="194"/>
        <end position="322"/>
    </location>
</feature>
<feature type="domain" description="Thiamine pyrophosphate enzyme N-terminal TPP-binding" evidence="7">
    <location>
        <begin position="4"/>
        <end position="121"/>
    </location>
</feature>
<dbReference type="GO" id="GO:0030976">
    <property type="term" value="F:thiamine pyrophosphate binding"/>
    <property type="evidence" value="ECO:0007669"/>
    <property type="project" value="InterPro"/>
</dbReference>
<dbReference type="PANTHER" id="PTHR42981:SF2">
    <property type="entry name" value="PYRUVATE DEHYDROGENASE [UBIQUINONE]"/>
    <property type="match status" value="1"/>
</dbReference>
<evidence type="ECO:0000259" key="5">
    <source>
        <dbReference type="Pfam" id="PF00205"/>
    </source>
</evidence>
<keyword evidence="9" id="KW-1185">Reference proteome</keyword>
<dbReference type="PROSITE" id="PS00187">
    <property type="entry name" value="TPP_ENZYMES"/>
    <property type="match status" value="1"/>
</dbReference>
<evidence type="ECO:0000313" key="9">
    <source>
        <dbReference type="Proteomes" id="UP000031397"/>
    </source>
</evidence>
<keyword evidence="8" id="KW-0670">Pyruvate</keyword>
<evidence type="ECO:0000256" key="4">
    <source>
        <dbReference type="RuleBase" id="RU362132"/>
    </source>
</evidence>
<proteinExistence type="inferred from homology"/>
<dbReference type="InterPro" id="IPR012000">
    <property type="entry name" value="Thiamin_PyroP_enz_cen_dom"/>
</dbReference>
<dbReference type="EC" id="1.2.3.3" evidence="3"/>
<dbReference type="InterPro" id="IPR011766">
    <property type="entry name" value="TPP_enzyme_TPP-bd"/>
</dbReference>
<evidence type="ECO:0000313" key="8">
    <source>
        <dbReference type="EMBL" id="KID41110.1"/>
    </source>
</evidence>
<comment type="caution">
    <text evidence="8">The sequence shown here is derived from an EMBL/GenBank/DDBJ whole genome shotgun (WGS) entry which is preliminary data.</text>
</comment>
<evidence type="ECO:0000256" key="3">
    <source>
        <dbReference type="NCBIfam" id="TIGR02720"/>
    </source>
</evidence>
<dbReference type="InterPro" id="IPR047210">
    <property type="entry name" value="TPP_PYR_POXB-like"/>
</dbReference>
<protein>
    <recommendedName>
        <fullName evidence="3">Pyruvate oxidase</fullName>
        <ecNumber evidence="3">1.2.3.3</ecNumber>
    </recommendedName>
</protein>
<dbReference type="EMBL" id="JOJZ01000024">
    <property type="protein sequence ID" value="KID41110.1"/>
    <property type="molecule type" value="Genomic_DNA"/>
</dbReference>
<organism evidence="8 9">
    <name type="scientific">Fructilactobacillus fructivorans</name>
    <dbReference type="NCBI Taxonomy" id="1614"/>
    <lineage>
        <taxon>Bacteria</taxon>
        <taxon>Bacillati</taxon>
        <taxon>Bacillota</taxon>
        <taxon>Bacilli</taxon>
        <taxon>Lactobacillales</taxon>
        <taxon>Lactobacillaceae</taxon>
        <taxon>Fructilactobacillus</taxon>
    </lineage>
</organism>
<accession>A0A0C1LWY5</accession>
<dbReference type="InterPro" id="IPR029061">
    <property type="entry name" value="THDP-binding"/>
</dbReference>
<dbReference type="Gene3D" id="3.40.50.970">
    <property type="match status" value="2"/>
</dbReference>
<dbReference type="GO" id="GO:0047112">
    <property type="term" value="F:pyruvate oxidase activity"/>
    <property type="evidence" value="ECO:0007669"/>
    <property type="project" value="UniProtKB-UniRule"/>
</dbReference>
<reference evidence="8 9" key="1">
    <citation type="submission" date="2014-06" db="EMBL/GenBank/DDBJ databases">
        <title>Functional and comparative genomic analyses of the Drosophila gut microbiota identify candidate symbiosis factors.</title>
        <authorList>
            <person name="Newell P.D."/>
            <person name="Chaston J.M."/>
            <person name="Douglas A.E."/>
        </authorList>
    </citation>
    <scope>NUCLEOTIDE SEQUENCE [LARGE SCALE GENOMIC DNA]</scope>
    <source>
        <strain evidence="8 9">DmCS_002</strain>
    </source>
</reference>
<dbReference type="GeneID" id="74913916"/>
<dbReference type="PATRIC" id="fig|1614.7.peg.1195"/>
<name>A0A0C1LWY5_9LACO</name>
<dbReference type="InterPro" id="IPR000399">
    <property type="entry name" value="TPP-bd_CS"/>
</dbReference>
<dbReference type="Proteomes" id="UP000031397">
    <property type="component" value="Unassembled WGS sequence"/>
</dbReference>
<dbReference type="NCBIfam" id="TIGR02720">
    <property type="entry name" value="pyruv_oxi_spxB"/>
    <property type="match status" value="1"/>
</dbReference>
<dbReference type="Pfam" id="PF00205">
    <property type="entry name" value="TPP_enzyme_M"/>
    <property type="match status" value="1"/>
</dbReference>
<dbReference type="RefSeq" id="WP_039145057.1">
    <property type="nucleotide sequence ID" value="NZ_JOJZ01000024.1"/>
</dbReference>
<dbReference type="SUPFAM" id="SSF52518">
    <property type="entry name" value="Thiamin diphosphate-binding fold (THDP-binding)"/>
    <property type="match status" value="2"/>
</dbReference>
<dbReference type="Gene3D" id="3.40.50.1220">
    <property type="entry name" value="TPP-binding domain"/>
    <property type="match status" value="1"/>
</dbReference>
<dbReference type="AlphaFoldDB" id="A0A0C1LWY5"/>
<dbReference type="OrthoDB" id="4494979at2"/>